<dbReference type="InterPro" id="IPR027417">
    <property type="entry name" value="P-loop_NTPase"/>
</dbReference>
<keyword evidence="3" id="KW-0808">Transferase</keyword>
<dbReference type="InterPro" id="IPR010372">
    <property type="entry name" value="DNA_pol3_delta_N"/>
</dbReference>
<dbReference type="Pfam" id="PF06144">
    <property type="entry name" value="DNA_pol3_delta"/>
    <property type="match status" value="1"/>
</dbReference>
<dbReference type="EMBL" id="CP015108">
    <property type="protein sequence ID" value="ARF15575.1"/>
    <property type="molecule type" value="Genomic_DNA"/>
</dbReference>
<sequence length="335" mass="38064">MVTKIWSQIEKGDVQPVYLLTGTEQHLLDETIKKLIKAVPGMTSSEVNRFDLEEIPIQAVLEVANEFPFLVDHKLIVAKNCSFLKATDQSKEKQNHQLDLLEKWLENPSPTATVVFVAPYEKLDARKKITKKIKKHAVVVEAVALQGQDISTWIMQQGKDKGIEFDKKTAEFLMEMSGTDLLTLATEVDKLAGYLAFKGAVDIDMIEQLVARTPEMDVFRLTDSFVNNKRAESIAVYHDLLRNGEEPIMLASLIASQVRLMIHVTNLRKKGYQQQQIATTLRIHPYRVKLMMQRKLPPLQVLLKALDDLATIDLQLKTTSGNRQRKLELFLMNGL</sequence>
<feature type="domain" description="DNA polymerase III delta subunit-like C-terminal" evidence="10">
    <location>
        <begin position="215"/>
        <end position="333"/>
    </location>
</feature>
<dbReference type="RefSeq" id="WP_029054668.1">
    <property type="nucleotide sequence ID" value="NZ_CP015108.1"/>
</dbReference>
<evidence type="ECO:0000256" key="2">
    <source>
        <dbReference type="ARBA" id="ARBA00017703"/>
    </source>
</evidence>
<dbReference type="InterPro" id="IPR005790">
    <property type="entry name" value="DNA_polIII_delta"/>
</dbReference>
<dbReference type="Gene3D" id="1.10.8.60">
    <property type="match status" value="1"/>
</dbReference>
<evidence type="ECO:0000256" key="7">
    <source>
        <dbReference type="ARBA" id="ARBA00034754"/>
    </source>
</evidence>
<keyword evidence="6" id="KW-0239">DNA-directed DNA polymerase</keyword>
<dbReference type="PANTHER" id="PTHR34388:SF1">
    <property type="entry name" value="DNA POLYMERASE III SUBUNIT DELTA"/>
    <property type="match status" value="1"/>
</dbReference>
<evidence type="ECO:0000256" key="3">
    <source>
        <dbReference type="ARBA" id="ARBA00022679"/>
    </source>
</evidence>
<evidence type="ECO:0000259" key="9">
    <source>
        <dbReference type="Pfam" id="PF06144"/>
    </source>
</evidence>
<dbReference type="NCBIfam" id="TIGR01128">
    <property type="entry name" value="holA"/>
    <property type="match status" value="1"/>
</dbReference>
<comment type="catalytic activity">
    <reaction evidence="8">
        <text>DNA(n) + a 2'-deoxyribonucleoside 5'-triphosphate = DNA(n+1) + diphosphate</text>
        <dbReference type="Rhea" id="RHEA:22508"/>
        <dbReference type="Rhea" id="RHEA-COMP:17339"/>
        <dbReference type="Rhea" id="RHEA-COMP:17340"/>
        <dbReference type="ChEBI" id="CHEBI:33019"/>
        <dbReference type="ChEBI" id="CHEBI:61560"/>
        <dbReference type="ChEBI" id="CHEBI:173112"/>
        <dbReference type="EC" id="2.7.7.7"/>
    </reaction>
</comment>
<name>A0ABN4Z048_SPOUR</name>
<keyword evidence="5" id="KW-0235">DNA replication</keyword>
<evidence type="ECO:0000256" key="8">
    <source>
        <dbReference type="ARBA" id="ARBA00049244"/>
    </source>
</evidence>
<feature type="domain" description="DNA polymerase III delta N-terminal" evidence="9">
    <location>
        <begin position="18"/>
        <end position="142"/>
    </location>
</feature>
<evidence type="ECO:0000313" key="12">
    <source>
        <dbReference type="Proteomes" id="UP000192486"/>
    </source>
</evidence>
<protein>
    <recommendedName>
        <fullName evidence="2">DNA polymerase III subunit delta</fullName>
        <ecNumber evidence="1">2.7.7.7</ecNumber>
    </recommendedName>
</protein>
<evidence type="ECO:0000256" key="1">
    <source>
        <dbReference type="ARBA" id="ARBA00012417"/>
    </source>
</evidence>
<dbReference type="SUPFAM" id="SSF48019">
    <property type="entry name" value="post-AAA+ oligomerization domain-like"/>
    <property type="match status" value="1"/>
</dbReference>
<dbReference type="PANTHER" id="PTHR34388">
    <property type="entry name" value="DNA POLYMERASE III SUBUNIT DELTA"/>
    <property type="match status" value="1"/>
</dbReference>
<organism evidence="11 12">
    <name type="scientific">Sporosarcina ureae</name>
    <dbReference type="NCBI Taxonomy" id="1571"/>
    <lineage>
        <taxon>Bacteria</taxon>
        <taxon>Bacillati</taxon>
        <taxon>Bacillota</taxon>
        <taxon>Bacilli</taxon>
        <taxon>Bacillales</taxon>
        <taxon>Caryophanaceae</taxon>
        <taxon>Sporosarcina</taxon>
    </lineage>
</organism>
<dbReference type="Gene3D" id="3.40.50.300">
    <property type="entry name" value="P-loop containing nucleotide triphosphate hydrolases"/>
    <property type="match status" value="1"/>
</dbReference>
<proteinExistence type="inferred from homology"/>
<dbReference type="Gene3D" id="1.20.272.10">
    <property type="match status" value="1"/>
</dbReference>
<keyword evidence="12" id="KW-1185">Reference proteome</keyword>
<gene>
    <name evidence="11" type="ORF">SporoS204_16260</name>
</gene>
<evidence type="ECO:0000259" key="10">
    <source>
        <dbReference type="Pfam" id="PF21694"/>
    </source>
</evidence>
<dbReference type="SUPFAM" id="SSF52540">
    <property type="entry name" value="P-loop containing nucleoside triphosphate hydrolases"/>
    <property type="match status" value="1"/>
</dbReference>
<dbReference type="Proteomes" id="UP000192486">
    <property type="component" value="Chromosome"/>
</dbReference>
<dbReference type="Pfam" id="PF21694">
    <property type="entry name" value="DNA_pol3_delta_C"/>
    <property type="match status" value="1"/>
</dbReference>
<evidence type="ECO:0000256" key="4">
    <source>
        <dbReference type="ARBA" id="ARBA00022695"/>
    </source>
</evidence>
<evidence type="ECO:0000313" key="11">
    <source>
        <dbReference type="EMBL" id="ARF15575.1"/>
    </source>
</evidence>
<dbReference type="InterPro" id="IPR048466">
    <property type="entry name" value="DNA_pol3_delta-like_C"/>
</dbReference>
<evidence type="ECO:0000256" key="6">
    <source>
        <dbReference type="ARBA" id="ARBA00022932"/>
    </source>
</evidence>
<reference evidence="11 12" key="1">
    <citation type="submission" date="2016-04" db="EMBL/GenBank/DDBJ databases">
        <title>Comparative Genomics and Epigenetics of Sporosarcina ureae.</title>
        <authorList>
            <person name="Oliver A.S."/>
            <person name="Cooper K.K."/>
        </authorList>
    </citation>
    <scope>NUCLEOTIDE SEQUENCE [LARGE SCALE GENOMIC DNA]</scope>
    <source>
        <strain evidence="11 12">S204</strain>
    </source>
</reference>
<accession>A0ABN4Z048</accession>
<evidence type="ECO:0000256" key="5">
    <source>
        <dbReference type="ARBA" id="ARBA00022705"/>
    </source>
</evidence>
<dbReference type="InterPro" id="IPR008921">
    <property type="entry name" value="DNA_pol3_clamp-load_cplx_C"/>
</dbReference>
<dbReference type="EC" id="2.7.7.7" evidence="1"/>
<comment type="similarity">
    <text evidence="7">Belongs to the DNA polymerase HolA subunit family.</text>
</comment>
<keyword evidence="4" id="KW-0548">Nucleotidyltransferase</keyword>